<accession>A0A850RJU1</accession>
<dbReference type="Gene3D" id="1.10.10.880">
    <property type="entry name" value="Anti sigma-E protein RseA, N-terminal domain"/>
    <property type="match status" value="1"/>
</dbReference>
<dbReference type="PANTHER" id="PTHR38104:SF1">
    <property type="entry name" value="ANTI-SIGMA-E FACTOR RSEA"/>
    <property type="match status" value="1"/>
</dbReference>
<dbReference type="InterPro" id="IPR052383">
    <property type="entry name" value="Anti-sigma-E_RseA-like"/>
</dbReference>
<gene>
    <name evidence="3" type="ORF">HW932_08350</name>
</gene>
<dbReference type="Pfam" id="PF03872">
    <property type="entry name" value="RseA_N"/>
    <property type="match status" value="1"/>
</dbReference>
<keyword evidence="1" id="KW-0812">Transmembrane</keyword>
<keyword evidence="4" id="KW-1185">Reference proteome</keyword>
<dbReference type="RefSeq" id="WP_176976028.1">
    <property type="nucleotide sequence ID" value="NZ_JABZEO010000004.1"/>
</dbReference>
<keyword evidence="1" id="KW-1133">Transmembrane helix</keyword>
<dbReference type="SUPFAM" id="SSF89069">
    <property type="entry name" value="N-terminal, cytoplasmic domain of anti-sigmaE factor RseA"/>
    <property type="match status" value="1"/>
</dbReference>
<protein>
    <submittedName>
        <fullName evidence="3">Sigma-E factor negative regulatory protein</fullName>
    </submittedName>
</protein>
<organism evidence="3 4">
    <name type="scientific">Allochromatium humboldtianum</name>
    <dbReference type="NCBI Taxonomy" id="504901"/>
    <lineage>
        <taxon>Bacteria</taxon>
        <taxon>Pseudomonadati</taxon>
        <taxon>Pseudomonadota</taxon>
        <taxon>Gammaproteobacteria</taxon>
        <taxon>Chromatiales</taxon>
        <taxon>Chromatiaceae</taxon>
        <taxon>Allochromatium</taxon>
    </lineage>
</organism>
<name>A0A850RJU1_9GAMM</name>
<evidence type="ECO:0000313" key="3">
    <source>
        <dbReference type="EMBL" id="NVZ09273.1"/>
    </source>
</evidence>
<evidence type="ECO:0000259" key="2">
    <source>
        <dbReference type="Pfam" id="PF03872"/>
    </source>
</evidence>
<proteinExistence type="predicted"/>
<dbReference type="CDD" id="cd16328">
    <property type="entry name" value="RseA_N"/>
    <property type="match status" value="1"/>
</dbReference>
<sequence>MTDEPRQRLSALQDGELAPAQMPALLDALAADTELRERWERYTLIGQAIRGEAIDPNARALADRVRDALATEPTILCPRRLERAPHRWTGRYAGLALAASVLLVAVLATPVFMGDAVGPTAVGPVAARLVERQTLPLQRWHLEHPELASKLDRYLVTHQATAPSTGAKGLLPYAMLVGYEPGR</sequence>
<comment type="caution">
    <text evidence="3">The sequence shown here is derived from an EMBL/GenBank/DDBJ whole genome shotgun (WGS) entry which is preliminary data.</text>
</comment>
<dbReference type="GO" id="GO:0016989">
    <property type="term" value="F:sigma factor antagonist activity"/>
    <property type="evidence" value="ECO:0007669"/>
    <property type="project" value="InterPro"/>
</dbReference>
<dbReference type="PANTHER" id="PTHR38104">
    <property type="match status" value="1"/>
</dbReference>
<feature type="transmembrane region" description="Helical" evidence="1">
    <location>
        <begin position="92"/>
        <end position="113"/>
    </location>
</feature>
<dbReference type="InterPro" id="IPR005572">
    <property type="entry name" value="Anti-sigma_E_RseA_N"/>
</dbReference>
<keyword evidence="1" id="KW-0472">Membrane</keyword>
<evidence type="ECO:0000313" key="4">
    <source>
        <dbReference type="Proteomes" id="UP000592294"/>
    </source>
</evidence>
<dbReference type="InterPro" id="IPR036147">
    <property type="entry name" value="Anti-sigma_E_RseA_N_sf"/>
</dbReference>
<dbReference type="Proteomes" id="UP000592294">
    <property type="component" value="Unassembled WGS sequence"/>
</dbReference>
<reference evidence="3 4" key="1">
    <citation type="submission" date="2020-06" db="EMBL/GenBank/DDBJ databases">
        <title>Whole-genome sequence of Allochromatium humboldtianum DSM 21881, type strain.</title>
        <authorList>
            <person name="Kyndt J.A."/>
            <person name="Meyer T.E."/>
        </authorList>
    </citation>
    <scope>NUCLEOTIDE SEQUENCE [LARGE SCALE GENOMIC DNA]</scope>
    <source>
        <strain evidence="3 4">DSM 21881</strain>
    </source>
</reference>
<feature type="domain" description="Anti sigma-E protein RseA N-terminal" evidence="2">
    <location>
        <begin position="7"/>
        <end position="88"/>
    </location>
</feature>
<evidence type="ECO:0000256" key="1">
    <source>
        <dbReference type="SAM" id="Phobius"/>
    </source>
</evidence>
<dbReference type="EMBL" id="JABZEO010000004">
    <property type="protein sequence ID" value="NVZ09273.1"/>
    <property type="molecule type" value="Genomic_DNA"/>
</dbReference>
<dbReference type="AlphaFoldDB" id="A0A850RJU1"/>